<organism evidence="4 5">
    <name type="scientific">Limobrevibacterium gyesilva</name>
    <dbReference type="NCBI Taxonomy" id="2991712"/>
    <lineage>
        <taxon>Bacteria</taxon>
        <taxon>Pseudomonadati</taxon>
        <taxon>Pseudomonadota</taxon>
        <taxon>Alphaproteobacteria</taxon>
        <taxon>Acetobacterales</taxon>
        <taxon>Acetobacteraceae</taxon>
        <taxon>Limobrevibacterium</taxon>
    </lineage>
</organism>
<accession>A0AA42CD57</accession>
<dbReference type="PANTHER" id="PTHR11895">
    <property type="entry name" value="TRANSAMIDASE"/>
    <property type="match status" value="1"/>
</dbReference>
<evidence type="ECO:0000256" key="1">
    <source>
        <dbReference type="ARBA" id="ARBA00009199"/>
    </source>
</evidence>
<evidence type="ECO:0000313" key="4">
    <source>
        <dbReference type="EMBL" id="MCW3474453.1"/>
    </source>
</evidence>
<dbReference type="InterPro" id="IPR036928">
    <property type="entry name" value="AS_sf"/>
</dbReference>
<name>A0AA42CD57_9PROT</name>
<evidence type="ECO:0000259" key="3">
    <source>
        <dbReference type="Pfam" id="PF01425"/>
    </source>
</evidence>
<protein>
    <submittedName>
        <fullName evidence="4">Amidase</fullName>
    </submittedName>
</protein>
<dbReference type="InterPro" id="IPR023631">
    <property type="entry name" value="Amidase_dom"/>
</dbReference>
<comment type="caution">
    <text evidence="4">The sequence shown here is derived from an EMBL/GenBank/DDBJ whole genome shotgun (WGS) entry which is preliminary data.</text>
</comment>
<dbReference type="EMBL" id="JAPDNT010000003">
    <property type="protein sequence ID" value="MCW3474453.1"/>
    <property type="molecule type" value="Genomic_DNA"/>
</dbReference>
<keyword evidence="5" id="KW-1185">Reference proteome</keyword>
<dbReference type="Proteomes" id="UP001165679">
    <property type="component" value="Unassembled WGS sequence"/>
</dbReference>
<reference evidence="4" key="1">
    <citation type="submission" date="2022-09" db="EMBL/GenBank/DDBJ databases">
        <title>Rhodovastum sp. nov. RN2-1 isolated from soil in Seongnam, South Korea.</title>
        <authorList>
            <person name="Le N.T."/>
        </authorList>
    </citation>
    <scope>NUCLEOTIDE SEQUENCE</scope>
    <source>
        <strain evidence="4">RN2-1</strain>
    </source>
</reference>
<comment type="similarity">
    <text evidence="1">Belongs to the amidase family.</text>
</comment>
<dbReference type="SUPFAM" id="SSF75304">
    <property type="entry name" value="Amidase signature (AS) enzymes"/>
    <property type="match status" value="1"/>
</dbReference>
<dbReference type="Gene3D" id="3.90.1300.10">
    <property type="entry name" value="Amidase signature (AS) domain"/>
    <property type="match status" value="1"/>
</dbReference>
<proteinExistence type="inferred from homology"/>
<dbReference type="InterPro" id="IPR000120">
    <property type="entry name" value="Amidase"/>
</dbReference>
<dbReference type="Pfam" id="PF01425">
    <property type="entry name" value="Amidase"/>
    <property type="match status" value="1"/>
</dbReference>
<evidence type="ECO:0000256" key="2">
    <source>
        <dbReference type="SAM" id="MobiDB-lite"/>
    </source>
</evidence>
<gene>
    <name evidence="4" type="ORF">OL599_07640</name>
</gene>
<dbReference type="AlphaFoldDB" id="A0AA42CD57"/>
<feature type="domain" description="Amidase" evidence="3">
    <location>
        <begin position="27"/>
        <end position="454"/>
    </location>
</feature>
<sequence>MTPEEYRQHDATGLAALVRRRAVSAEDVLDAMIARAEAVNGTLNAIVLERYDAARAAIRAGLPDGPFTGVPYFIKDLHAPAIGLPLSHASRLFAGTDPGFDSETIARLRRAGFVLAGRTNSPEFGMSASTEPRLHGPTRNPWSPAHSPGGSSGGAGAAVAGGIVPAAHATDSLGSIRIPASCCGLVGLKPTRGRNPVGPHRGDAMMGLSHEHCVSRSVRDSAAILDATAGPDEGAPWFTAPPAVPFAAEVGRDPGRLRIGVVTESWTGVGVHPDCVAAVQHAAQQCAALGHEIVPTRIAVDGAALFEACNTILLSGLAGLVRMRERELGRPAAPDELEPLTRACVARWESTPAVALHGANARINAIVRQAARQFRAFDVILTPMLARPPALLGELTTDTEDTDAYLRQLSDYAAFTPLFSATGQPAMNLPLFRNADGLPIGVQAVAKFADDAVLFRLAAQLEPGFIGLPVDR</sequence>
<dbReference type="RefSeq" id="WP_264713088.1">
    <property type="nucleotide sequence ID" value="NZ_JAPDNT010000003.1"/>
</dbReference>
<evidence type="ECO:0000313" key="5">
    <source>
        <dbReference type="Proteomes" id="UP001165679"/>
    </source>
</evidence>
<dbReference type="GO" id="GO:0003824">
    <property type="term" value="F:catalytic activity"/>
    <property type="evidence" value="ECO:0007669"/>
    <property type="project" value="InterPro"/>
</dbReference>
<feature type="region of interest" description="Disordered" evidence="2">
    <location>
        <begin position="124"/>
        <end position="156"/>
    </location>
</feature>
<dbReference type="PANTHER" id="PTHR11895:SF7">
    <property type="entry name" value="GLUTAMYL-TRNA(GLN) AMIDOTRANSFERASE SUBUNIT A, MITOCHONDRIAL"/>
    <property type="match status" value="1"/>
</dbReference>
<reference evidence="4" key="2">
    <citation type="submission" date="2022-10" db="EMBL/GenBank/DDBJ databases">
        <authorList>
            <person name="Trinh H.N."/>
        </authorList>
    </citation>
    <scope>NUCLEOTIDE SEQUENCE</scope>
    <source>
        <strain evidence="4">RN2-1</strain>
    </source>
</reference>